<keyword evidence="2" id="KW-0560">Oxidoreductase</keyword>
<dbReference type="AlphaFoldDB" id="A0AAN6F013"/>
<dbReference type="InterPro" id="IPR002347">
    <property type="entry name" value="SDR_fam"/>
</dbReference>
<reference evidence="3" key="1">
    <citation type="submission" date="2023-01" db="EMBL/GenBank/DDBJ databases">
        <title>Exophiala dermititidis isolated from Cystic Fibrosis Patient.</title>
        <authorList>
            <person name="Kurbessoian T."/>
            <person name="Crocker A."/>
            <person name="Murante D."/>
            <person name="Hogan D.A."/>
            <person name="Stajich J.E."/>
        </authorList>
    </citation>
    <scope>NUCLEOTIDE SEQUENCE</scope>
    <source>
        <strain evidence="3">Ex8</strain>
    </source>
</reference>
<name>A0AAN6F013_EXODE</name>
<dbReference type="PANTHER" id="PTHR43669">
    <property type="entry name" value="5-KETO-D-GLUCONATE 5-REDUCTASE"/>
    <property type="match status" value="1"/>
</dbReference>
<gene>
    <name evidence="3" type="ORF">HRR80_001634</name>
</gene>
<evidence type="ECO:0000256" key="2">
    <source>
        <dbReference type="ARBA" id="ARBA00023002"/>
    </source>
</evidence>
<evidence type="ECO:0000313" key="4">
    <source>
        <dbReference type="Proteomes" id="UP001161757"/>
    </source>
</evidence>
<evidence type="ECO:0000313" key="3">
    <source>
        <dbReference type="EMBL" id="KAJ8994941.1"/>
    </source>
</evidence>
<organism evidence="3 4">
    <name type="scientific">Exophiala dermatitidis</name>
    <name type="common">Black yeast-like fungus</name>
    <name type="synonym">Wangiella dermatitidis</name>
    <dbReference type="NCBI Taxonomy" id="5970"/>
    <lineage>
        <taxon>Eukaryota</taxon>
        <taxon>Fungi</taxon>
        <taxon>Dikarya</taxon>
        <taxon>Ascomycota</taxon>
        <taxon>Pezizomycotina</taxon>
        <taxon>Eurotiomycetes</taxon>
        <taxon>Chaetothyriomycetidae</taxon>
        <taxon>Chaetothyriales</taxon>
        <taxon>Herpotrichiellaceae</taxon>
        <taxon>Exophiala</taxon>
    </lineage>
</organism>
<dbReference type="SUPFAM" id="SSF51735">
    <property type="entry name" value="NAD(P)-binding Rossmann-fold domains"/>
    <property type="match status" value="1"/>
</dbReference>
<sequence>MTTTTPSPYKVLFILGGGPRIGHFVAKRFLQDGYKVAIGRRHPPSDKDTSDSHVELEPELKKVLFVTVDVSSRESIHSAFYRVEAELGVPNVVVYNAADLTFPTNIDDPFAISPADFEQDLAVNASGGYSALHHASRGFLRLKKEKKGSDSIPTLPCVFIATGNVTPFQPDPMATTLGSGKAALAYLVQVGMKAYEGNGIRFYFASQVTGEDKPVPYQEVSGLAHGEVYLNLVNRDLARNVWHVKFTANKDGTKARVEWETE</sequence>
<protein>
    <submittedName>
        <fullName evidence="3">Uncharacterized protein</fullName>
    </submittedName>
</protein>
<evidence type="ECO:0000256" key="1">
    <source>
        <dbReference type="ARBA" id="ARBA00006484"/>
    </source>
</evidence>
<dbReference type="GO" id="GO:0016491">
    <property type="term" value="F:oxidoreductase activity"/>
    <property type="evidence" value="ECO:0007669"/>
    <property type="project" value="UniProtKB-KW"/>
</dbReference>
<comment type="similarity">
    <text evidence="1">Belongs to the short-chain dehydrogenases/reductases (SDR) family.</text>
</comment>
<dbReference type="Proteomes" id="UP001161757">
    <property type="component" value="Unassembled WGS sequence"/>
</dbReference>
<dbReference type="EMBL" id="JAJGCB010000002">
    <property type="protein sequence ID" value="KAJ8994941.1"/>
    <property type="molecule type" value="Genomic_DNA"/>
</dbReference>
<dbReference type="InterPro" id="IPR036291">
    <property type="entry name" value="NAD(P)-bd_dom_sf"/>
</dbReference>
<proteinExistence type="inferred from homology"/>
<dbReference type="PANTHER" id="PTHR43669:SF4">
    <property type="entry name" value="SHORT-CHAIN DEHYDROGENASE"/>
    <property type="match status" value="1"/>
</dbReference>
<comment type="caution">
    <text evidence="3">The sequence shown here is derived from an EMBL/GenBank/DDBJ whole genome shotgun (WGS) entry which is preliminary data.</text>
</comment>
<dbReference type="Pfam" id="PF00106">
    <property type="entry name" value="adh_short"/>
    <property type="match status" value="1"/>
</dbReference>
<dbReference type="Gene3D" id="3.40.50.720">
    <property type="entry name" value="NAD(P)-binding Rossmann-like Domain"/>
    <property type="match status" value="1"/>
</dbReference>
<dbReference type="CDD" id="cd05233">
    <property type="entry name" value="SDR_c"/>
    <property type="match status" value="1"/>
</dbReference>
<accession>A0AAN6F013</accession>